<evidence type="ECO:0000313" key="4">
    <source>
        <dbReference type="EMBL" id="OGY41780.1"/>
    </source>
</evidence>
<dbReference type="InterPro" id="IPR051910">
    <property type="entry name" value="ComF/GntX_DNA_util-trans"/>
</dbReference>
<dbReference type="PANTHER" id="PTHR47505:SF1">
    <property type="entry name" value="DNA UTILIZATION PROTEIN YHGH"/>
    <property type="match status" value="1"/>
</dbReference>
<organism evidence="4 5">
    <name type="scientific">Candidatus Buchananbacteria bacterium RBG_13_36_9</name>
    <dbReference type="NCBI Taxonomy" id="1797530"/>
    <lineage>
        <taxon>Bacteria</taxon>
        <taxon>Candidatus Buchananiibacteriota</taxon>
    </lineage>
</organism>
<dbReference type="CDD" id="cd06223">
    <property type="entry name" value="PRTases_typeI"/>
    <property type="match status" value="1"/>
</dbReference>
<evidence type="ECO:0000256" key="1">
    <source>
        <dbReference type="ARBA" id="ARBA00008007"/>
    </source>
</evidence>
<dbReference type="Pfam" id="PF00156">
    <property type="entry name" value="Pribosyltran"/>
    <property type="match status" value="1"/>
</dbReference>
<dbReference type="PANTHER" id="PTHR47505">
    <property type="entry name" value="DNA UTILIZATION PROTEIN YHGH"/>
    <property type="match status" value="1"/>
</dbReference>
<evidence type="ECO:0000259" key="2">
    <source>
        <dbReference type="Pfam" id="PF00156"/>
    </source>
</evidence>
<feature type="domain" description="Double zinc ribbon" evidence="3">
    <location>
        <begin position="10"/>
        <end position="62"/>
    </location>
</feature>
<dbReference type="EMBL" id="MHHZ01000014">
    <property type="protein sequence ID" value="OGY41780.1"/>
    <property type="molecule type" value="Genomic_DNA"/>
</dbReference>
<proteinExistence type="inferred from homology"/>
<dbReference type="InterPro" id="IPR044005">
    <property type="entry name" value="DZR_2"/>
</dbReference>
<evidence type="ECO:0008006" key="6">
    <source>
        <dbReference type="Google" id="ProtNLM"/>
    </source>
</evidence>
<gene>
    <name evidence="4" type="ORF">A2Y82_02820</name>
</gene>
<comment type="similarity">
    <text evidence="1">Belongs to the ComF/GntX family.</text>
</comment>
<accession>A0A1G1XQB2</accession>
<evidence type="ECO:0000259" key="3">
    <source>
        <dbReference type="Pfam" id="PF18912"/>
    </source>
</evidence>
<comment type="caution">
    <text evidence="4">The sequence shown here is derived from an EMBL/GenBank/DDBJ whole genome shotgun (WGS) entry which is preliminary data.</text>
</comment>
<evidence type="ECO:0000313" key="5">
    <source>
        <dbReference type="Proteomes" id="UP000176498"/>
    </source>
</evidence>
<feature type="domain" description="Phosphoribosyltransferase" evidence="2">
    <location>
        <begin position="147"/>
        <end position="234"/>
    </location>
</feature>
<name>A0A1G1XQB2_9BACT</name>
<sequence>MGWQKIKNFILDLIFPKECIGCGREGYYLCKSCREKIEIKKRFECALCHRESNFGRICPGCQKNTSLKTIWVVADYNNKILQSLIHGLKYQYLEEISTHLANLVIKYLEDYNIFKQFDITNENSVVVGVPLHKKRLLSRGFNQSDLIAQEIAKYFKMPFVKLIDREKNTQTQIGLDRQDRQRNVENAFSLSNNYSNYKNKKIILIDDVVTTGSTLTECAKILQSAGLVDIYALVIAQRED</sequence>
<dbReference type="Gene3D" id="3.40.50.2020">
    <property type="match status" value="1"/>
</dbReference>
<dbReference type="AlphaFoldDB" id="A0A1G1XQB2"/>
<dbReference type="InterPro" id="IPR000836">
    <property type="entry name" value="PRTase_dom"/>
</dbReference>
<dbReference type="Pfam" id="PF18912">
    <property type="entry name" value="DZR_2"/>
    <property type="match status" value="1"/>
</dbReference>
<dbReference type="InterPro" id="IPR029057">
    <property type="entry name" value="PRTase-like"/>
</dbReference>
<protein>
    <recommendedName>
        <fullName evidence="6">Phosphoribosyltransferase domain-containing protein</fullName>
    </recommendedName>
</protein>
<dbReference type="Proteomes" id="UP000176498">
    <property type="component" value="Unassembled WGS sequence"/>
</dbReference>
<reference evidence="4 5" key="1">
    <citation type="journal article" date="2016" name="Nat. Commun.">
        <title>Thousands of microbial genomes shed light on interconnected biogeochemical processes in an aquifer system.</title>
        <authorList>
            <person name="Anantharaman K."/>
            <person name="Brown C.T."/>
            <person name="Hug L.A."/>
            <person name="Sharon I."/>
            <person name="Castelle C.J."/>
            <person name="Probst A.J."/>
            <person name="Thomas B.C."/>
            <person name="Singh A."/>
            <person name="Wilkins M.J."/>
            <person name="Karaoz U."/>
            <person name="Brodie E.L."/>
            <person name="Williams K.H."/>
            <person name="Hubbard S.S."/>
            <person name="Banfield J.F."/>
        </authorList>
    </citation>
    <scope>NUCLEOTIDE SEQUENCE [LARGE SCALE GENOMIC DNA]</scope>
</reference>
<dbReference type="SUPFAM" id="SSF53271">
    <property type="entry name" value="PRTase-like"/>
    <property type="match status" value="1"/>
</dbReference>